<evidence type="ECO:0000313" key="2">
    <source>
        <dbReference type="Proteomes" id="UP000078446"/>
    </source>
</evidence>
<comment type="caution">
    <text evidence="1">The sequence shown here is derived from an EMBL/GenBank/DDBJ whole genome shotgun (WGS) entry which is preliminary data.</text>
</comment>
<protein>
    <submittedName>
        <fullName evidence="1">Hemolysin</fullName>
    </submittedName>
</protein>
<gene>
    <name evidence="1" type="ORF">AO382_0734</name>
</gene>
<sequence>MESKDIKRREVHIAIPQGTSQAKIQAIQNTIKEIDKWSEGGIYRVALHTAVAALATGTVEGAVTTGAVAGVAPRLNEIQDKLTEKLIEQGLDKNTAESMSNSVLSLAIAGVGAGTGLDTSSTAYAVNADAFNRQLHANKGEAWVIEELYKRQGGNKKWSKEQIANALRAANFKKGNFYESADSHNAAPSNRPDLGYDTLVGVQWNNHGTGISLNIPKVDPNLVGYIQSHTGKGDFASYQYTWNNNRIVGNQQPLPTPTTRTPYTDYSRSLEAHNTAVMNNPPLVACSLNEHDIVERWIRREWKP</sequence>
<organism evidence="1 2">
    <name type="scientific">Moraxella catarrhalis</name>
    <name type="common">Branhamella catarrhalis</name>
    <dbReference type="NCBI Taxonomy" id="480"/>
    <lineage>
        <taxon>Bacteria</taxon>
        <taxon>Pseudomonadati</taxon>
        <taxon>Pseudomonadota</taxon>
        <taxon>Gammaproteobacteria</taxon>
        <taxon>Moraxellales</taxon>
        <taxon>Moraxellaceae</taxon>
        <taxon>Moraxella</taxon>
    </lineage>
</organism>
<dbReference type="RefSeq" id="WP_064618127.1">
    <property type="nucleotide sequence ID" value="NZ_LXHE01000005.1"/>
</dbReference>
<reference evidence="1 2" key="1">
    <citation type="journal article" date="2016" name="Genome Biol. Evol.">
        <title>Comparative Genomic Analyses of the Moraxella catarrhalis Serosensitive and Seroresistant Lineages Demonstrate Their Independent Evolution.</title>
        <authorList>
            <person name="Earl J.P."/>
            <person name="de Vries S.P."/>
            <person name="Ahmed A."/>
            <person name="Powell E."/>
            <person name="Schultz M.P."/>
            <person name="Hermans P.W."/>
            <person name="Hill D.J."/>
            <person name="Zhou Z."/>
            <person name="Constantinidou C.I."/>
            <person name="Hu F.Z."/>
            <person name="Bootsma H.J."/>
            <person name="Ehrlich G.D."/>
        </authorList>
    </citation>
    <scope>NUCLEOTIDE SEQUENCE [LARGE SCALE GENOMIC DNA]</scope>
    <source>
        <strain evidence="1 2">Z7574</strain>
    </source>
</reference>
<evidence type="ECO:0000313" key="1">
    <source>
        <dbReference type="EMBL" id="OAV01459.1"/>
    </source>
</evidence>
<dbReference type="Proteomes" id="UP000078446">
    <property type="component" value="Unassembled WGS sequence"/>
</dbReference>
<proteinExistence type="predicted"/>
<name>A0A7Z0UZA5_MORCA</name>
<dbReference type="EMBL" id="LXHE01000005">
    <property type="protein sequence ID" value="OAV01459.1"/>
    <property type="molecule type" value="Genomic_DNA"/>
</dbReference>
<accession>A0A7Z0UZA5</accession>
<dbReference type="AlphaFoldDB" id="A0A7Z0UZA5"/>